<dbReference type="InterPro" id="IPR014746">
    <property type="entry name" value="Gln_synth/guanido_kin_cat_dom"/>
</dbReference>
<proteinExistence type="inferred from homology"/>
<dbReference type="InterPro" id="IPR008147">
    <property type="entry name" value="Gln_synt_N"/>
</dbReference>
<keyword evidence="5" id="KW-0067">ATP-binding</keyword>
<comment type="cofactor">
    <cofactor evidence="1">
        <name>Mg(2+)</name>
        <dbReference type="ChEBI" id="CHEBI:18420"/>
    </cofactor>
</comment>
<evidence type="ECO:0000256" key="1">
    <source>
        <dbReference type="ARBA" id="ARBA00001946"/>
    </source>
</evidence>
<evidence type="ECO:0000259" key="10">
    <source>
        <dbReference type="PROSITE" id="PS51987"/>
    </source>
</evidence>
<evidence type="ECO:0000259" key="9">
    <source>
        <dbReference type="PROSITE" id="PS51986"/>
    </source>
</evidence>
<comment type="function">
    <text evidence="2">Catalyzes the ATP-dependent biosynthesis of glutamine from glutamate and ammonia.</text>
</comment>
<dbReference type="GO" id="GO:0004356">
    <property type="term" value="F:glutamine synthetase activity"/>
    <property type="evidence" value="ECO:0007669"/>
    <property type="project" value="InterPro"/>
</dbReference>
<evidence type="ECO:0000256" key="4">
    <source>
        <dbReference type="ARBA" id="ARBA00022741"/>
    </source>
</evidence>
<organism evidence="11 12">
    <name type="scientific">Bradyrhizobium lablabi</name>
    <dbReference type="NCBI Taxonomy" id="722472"/>
    <lineage>
        <taxon>Bacteria</taxon>
        <taxon>Pseudomonadati</taxon>
        <taxon>Pseudomonadota</taxon>
        <taxon>Alphaproteobacteria</taxon>
        <taxon>Hyphomicrobiales</taxon>
        <taxon>Nitrobacteraceae</taxon>
        <taxon>Bradyrhizobium</taxon>
    </lineage>
</organism>
<dbReference type="RefSeq" id="WP_079541663.1">
    <property type="nucleotide sequence ID" value="NZ_LT670844.1"/>
</dbReference>
<dbReference type="Proteomes" id="UP000189935">
    <property type="component" value="Chromosome I"/>
</dbReference>
<dbReference type="Gene3D" id="3.10.20.70">
    <property type="entry name" value="Glutamine synthetase, N-terminal domain"/>
    <property type="match status" value="1"/>
</dbReference>
<sequence>MSFVERHGLWSSEQKEAAARLKRIVEEQKLEVIRLSFPDQHGILRGKTLVASEALASLESGCTITTTMFAKDTSHKTVFPVFTSGGGFGMREMEGAADVLMVADPTSFRVLPWAPATGWLLCDVYFADGRPVPFATRNLYRSVLTKLSNRGYDFVAGLEVEFHIFKLEDARMAPEDAGQPGQPPEVSLLSHGYQYLTEQRYDQMEPVLEILRRDIVALGLPLRSIEVEFGPSQCEFTFAPRKGLEPADIMILFRSAVKQIAHRHGYHATFMCRPKLPNLFASGWHLHQSIVSRAGGENAFMSKGGDEVLSAFGKNYLGGLLKHARASAVFATPTINGYKRYRTYSLAPDRAIWGRDNRGVMVRVLGRADDPATRLENRIGEPAANPYLYMASQILSGLDGVDRKLDPGPSADTPYETQAEPLPKTLREAVIALKDDAFFRGALGAGFVDYYVHIKNAEIERFQAEVSDWEQREYFEMF</sequence>
<evidence type="ECO:0000256" key="7">
    <source>
        <dbReference type="PROSITE-ProRule" id="PRU01330"/>
    </source>
</evidence>
<dbReference type="Gene3D" id="3.30.590.10">
    <property type="entry name" value="Glutamine synthetase/guanido kinase, catalytic domain"/>
    <property type="match status" value="1"/>
</dbReference>
<dbReference type="PANTHER" id="PTHR43785:SF12">
    <property type="entry name" value="TYPE-1 GLUTAMINE SYNTHETASE 2"/>
    <property type="match status" value="1"/>
</dbReference>
<dbReference type="GO" id="GO:0005524">
    <property type="term" value="F:ATP binding"/>
    <property type="evidence" value="ECO:0007669"/>
    <property type="project" value="UniProtKB-KW"/>
</dbReference>
<gene>
    <name evidence="11" type="ORF">SAMN05444159_4569</name>
</gene>
<dbReference type="FunFam" id="3.10.20.70:FF:000021">
    <property type="entry name" value="L-glutamine synthetase"/>
    <property type="match status" value="1"/>
</dbReference>
<evidence type="ECO:0000256" key="6">
    <source>
        <dbReference type="ARBA" id="ARBA00023231"/>
    </source>
</evidence>
<comment type="similarity">
    <text evidence="7 8">Belongs to the glutamine synthetase family.</text>
</comment>
<name>A0A1M6WJ51_9BRAD</name>
<keyword evidence="4" id="KW-0547">Nucleotide-binding</keyword>
<evidence type="ECO:0000256" key="3">
    <source>
        <dbReference type="ARBA" id="ARBA00022598"/>
    </source>
</evidence>
<dbReference type="PROSITE" id="PS51986">
    <property type="entry name" value="GS_BETA_GRASP"/>
    <property type="match status" value="1"/>
</dbReference>
<feature type="domain" description="GS catalytic" evidence="10">
    <location>
        <begin position="136"/>
        <end position="478"/>
    </location>
</feature>
<evidence type="ECO:0000313" key="12">
    <source>
        <dbReference type="Proteomes" id="UP000189935"/>
    </source>
</evidence>
<protein>
    <submittedName>
        <fullName evidence="11">L-glutamine synthetase</fullName>
    </submittedName>
</protein>
<dbReference type="Pfam" id="PF00120">
    <property type="entry name" value="Gln-synt_C"/>
    <property type="match status" value="1"/>
</dbReference>
<dbReference type="OrthoDB" id="9807095at2"/>
<keyword evidence="6" id="KW-0535">Nitrogen fixation</keyword>
<evidence type="ECO:0000256" key="8">
    <source>
        <dbReference type="RuleBase" id="RU000384"/>
    </source>
</evidence>
<evidence type="ECO:0000256" key="5">
    <source>
        <dbReference type="ARBA" id="ARBA00022840"/>
    </source>
</evidence>
<evidence type="ECO:0000256" key="2">
    <source>
        <dbReference type="ARBA" id="ARBA00003117"/>
    </source>
</evidence>
<dbReference type="PANTHER" id="PTHR43785">
    <property type="entry name" value="GAMMA-GLUTAMYLPUTRESCINE SYNTHETASE"/>
    <property type="match status" value="1"/>
</dbReference>
<dbReference type="SUPFAM" id="SSF55931">
    <property type="entry name" value="Glutamine synthetase/guanido kinase"/>
    <property type="match status" value="1"/>
</dbReference>
<dbReference type="EMBL" id="LT670844">
    <property type="protein sequence ID" value="SHK93535.1"/>
    <property type="molecule type" value="Genomic_DNA"/>
</dbReference>
<dbReference type="SUPFAM" id="SSF54368">
    <property type="entry name" value="Glutamine synthetase, N-terminal domain"/>
    <property type="match status" value="1"/>
</dbReference>
<feature type="domain" description="GS beta-grasp" evidence="9">
    <location>
        <begin position="28"/>
        <end position="129"/>
    </location>
</feature>
<dbReference type="InterPro" id="IPR036651">
    <property type="entry name" value="Gln_synt_N_sf"/>
</dbReference>
<accession>A0A1M6WJ51</accession>
<dbReference type="PROSITE" id="PS51987">
    <property type="entry name" value="GS_CATALYTIC"/>
    <property type="match status" value="1"/>
</dbReference>
<dbReference type="SMART" id="SM01230">
    <property type="entry name" value="Gln-synt_C"/>
    <property type="match status" value="1"/>
</dbReference>
<dbReference type="InterPro" id="IPR008146">
    <property type="entry name" value="Gln_synth_cat_dom"/>
</dbReference>
<dbReference type="GO" id="GO:0006542">
    <property type="term" value="P:glutamine biosynthetic process"/>
    <property type="evidence" value="ECO:0007669"/>
    <property type="project" value="InterPro"/>
</dbReference>
<keyword evidence="3" id="KW-0436">Ligase</keyword>
<reference evidence="11 12" key="1">
    <citation type="submission" date="2016-11" db="EMBL/GenBank/DDBJ databases">
        <authorList>
            <person name="Jaros S."/>
            <person name="Januszkiewicz K."/>
            <person name="Wedrychowicz H."/>
        </authorList>
    </citation>
    <scope>NUCLEOTIDE SEQUENCE [LARGE SCALE GENOMIC DNA]</scope>
    <source>
        <strain evidence="11 12">GAS499</strain>
    </source>
</reference>
<evidence type="ECO:0000313" key="11">
    <source>
        <dbReference type="EMBL" id="SHK93535.1"/>
    </source>
</evidence>
<dbReference type="AlphaFoldDB" id="A0A1M6WJ51"/>